<sequence>MVQKITQLCLKKLGQFVEDKGKFQNPQPLPAIWSTHSTPPGRMRSKRKKENKGSDREEKDEE</sequence>
<dbReference type="AlphaFoldDB" id="A0AAV1RM68"/>
<protein>
    <submittedName>
        <fullName evidence="2">Uncharacterized protein</fullName>
    </submittedName>
</protein>
<name>A0AAV1RM68_9ROSI</name>
<evidence type="ECO:0000313" key="3">
    <source>
        <dbReference type="Proteomes" id="UP001314170"/>
    </source>
</evidence>
<keyword evidence="3" id="KW-1185">Reference proteome</keyword>
<dbReference type="Proteomes" id="UP001314170">
    <property type="component" value="Unassembled WGS sequence"/>
</dbReference>
<accession>A0AAV1RM68</accession>
<proteinExistence type="predicted"/>
<evidence type="ECO:0000256" key="1">
    <source>
        <dbReference type="SAM" id="MobiDB-lite"/>
    </source>
</evidence>
<evidence type="ECO:0000313" key="2">
    <source>
        <dbReference type="EMBL" id="CAK7337173.1"/>
    </source>
</evidence>
<dbReference type="EMBL" id="CAWUPB010001010">
    <property type="protein sequence ID" value="CAK7337173.1"/>
    <property type="molecule type" value="Genomic_DNA"/>
</dbReference>
<feature type="compositionally biased region" description="Basic and acidic residues" evidence="1">
    <location>
        <begin position="51"/>
        <end position="62"/>
    </location>
</feature>
<feature type="region of interest" description="Disordered" evidence="1">
    <location>
        <begin position="21"/>
        <end position="62"/>
    </location>
</feature>
<reference evidence="2 3" key="1">
    <citation type="submission" date="2024-01" db="EMBL/GenBank/DDBJ databases">
        <authorList>
            <person name="Waweru B."/>
        </authorList>
    </citation>
    <scope>NUCLEOTIDE SEQUENCE [LARGE SCALE GENOMIC DNA]</scope>
</reference>
<comment type="caution">
    <text evidence="2">The sequence shown here is derived from an EMBL/GenBank/DDBJ whole genome shotgun (WGS) entry which is preliminary data.</text>
</comment>
<gene>
    <name evidence="2" type="ORF">DCAF_LOCUS12200</name>
</gene>
<organism evidence="2 3">
    <name type="scientific">Dovyalis caffra</name>
    <dbReference type="NCBI Taxonomy" id="77055"/>
    <lineage>
        <taxon>Eukaryota</taxon>
        <taxon>Viridiplantae</taxon>
        <taxon>Streptophyta</taxon>
        <taxon>Embryophyta</taxon>
        <taxon>Tracheophyta</taxon>
        <taxon>Spermatophyta</taxon>
        <taxon>Magnoliopsida</taxon>
        <taxon>eudicotyledons</taxon>
        <taxon>Gunneridae</taxon>
        <taxon>Pentapetalae</taxon>
        <taxon>rosids</taxon>
        <taxon>fabids</taxon>
        <taxon>Malpighiales</taxon>
        <taxon>Salicaceae</taxon>
        <taxon>Flacourtieae</taxon>
        <taxon>Dovyalis</taxon>
    </lineage>
</organism>